<comment type="caution">
    <text evidence="1">The sequence shown here is derived from an EMBL/GenBank/DDBJ whole genome shotgun (WGS) entry which is preliminary data.</text>
</comment>
<dbReference type="Proteomes" id="UP000481153">
    <property type="component" value="Unassembled WGS sequence"/>
</dbReference>
<sequence length="280" mass="31718">MTLLVPLPTTITVFLSVKVGKPHGESRTYAEPGASFAIDIINESHGVLRLKVSERVAQVVQRYDAAHATTKDRSTLLFDETFSILLKPAATTPQAKYTVIDESNIKDIVKVAWNNHNKRNSGGDFKLELFVYLERQDRSSRQIRRSDPKRRAELAQRILSQDRQSQPGPSELQYVRTVLSQQLIEPDIVNLPENPTVLQLRHIDHECAALQSEREARLAQSELDYRPLRLMVNGSVVNQLVNIADLRSILGLPQFDLYAPYRPPIEVAAPETNMHDIDHE</sequence>
<reference evidence="1 2" key="1">
    <citation type="submission" date="2019-07" db="EMBL/GenBank/DDBJ databases">
        <title>Genomics analysis of Aphanomyces spp. identifies a new class of oomycete effector associated with host adaptation.</title>
        <authorList>
            <person name="Gaulin E."/>
        </authorList>
    </citation>
    <scope>NUCLEOTIDE SEQUENCE [LARGE SCALE GENOMIC DNA]</scope>
    <source>
        <strain evidence="1 2">ATCC 201684</strain>
    </source>
</reference>
<dbReference type="EMBL" id="VJMJ01000089">
    <property type="protein sequence ID" value="KAF0736427.1"/>
    <property type="molecule type" value="Genomic_DNA"/>
</dbReference>
<dbReference type="VEuPathDB" id="FungiDB:AeMF1_018206"/>
<keyword evidence="2" id="KW-1185">Reference proteome</keyword>
<name>A0A6G0X8W9_9STRA</name>
<evidence type="ECO:0000313" key="2">
    <source>
        <dbReference type="Proteomes" id="UP000481153"/>
    </source>
</evidence>
<accession>A0A6G0X8W9</accession>
<gene>
    <name evidence="1" type="ORF">Ae201684_007445</name>
</gene>
<dbReference type="AlphaFoldDB" id="A0A6G0X8W9"/>
<protein>
    <submittedName>
        <fullName evidence="1">Uncharacterized protein</fullName>
    </submittedName>
</protein>
<organism evidence="1 2">
    <name type="scientific">Aphanomyces euteiches</name>
    <dbReference type="NCBI Taxonomy" id="100861"/>
    <lineage>
        <taxon>Eukaryota</taxon>
        <taxon>Sar</taxon>
        <taxon>Stramenopiles</taxon>
        <taxon>Oomycota</taxon>
        <taxon>Saprolegniomycetes</taxon>
        <taxon>Saprolegniales</taxon>
        <taxon>Verrucalvaceae</taxon>
        <taxon>Aphanomyces</taxon>
    </lineage>
</organism>
<proteinExistence type="predicted"/>
<evidence type="ECO:0000313" key="1">
    <source>
        <dbReference type="EMBL" id="KAF0736427.1"/>
    </source>
</evidence>